<protein>
    <submittedName>
        <fullName evidence="2">Uncharacterized protein</fullName>
    </submittedName>
</protein>
<evidence type="ECO:0000313" key="3">
    <source>
        <dbReference type="Proteomes" id="UP001200034"/>
    </source>
</evidence>
<accession>A0AAD4K9J2</accession>
<dbReference type="AlphaFoldDB" id="A0AAD4K9J2"/>
<keyword evidence="3" id="KW-1185">Reference proteome</keyword>
<reference evidence="2" key="1">
    <citation type="journal article" date="2021" name="Mol. Ecol. Resour.">
        <title>Phylogenomic analyses of the genus Drosophila reveals genomic signals of climate adaptation.</title>
        <authorList>
            <person name="Li F."/>
            <person name="Rane R.V."/>
            <person name="Luria V."/>
            <person name="Xiong Z."/>
            <person name="Chen J."/>
            <person name="Li Z."/>
            <person name="Catullo R.A."/>
            <person name="Griffin P.C."/>
            <person name="Schiffer M."/>
            <person name="Pearce S."/>
            <person name="Lee S.F."/>
            <person name="McElroy K."/>
            <person name="Stocker A."/>
            <person name="Shirriffs J."/>
            <person name="Cockerell F."/>
            <person name="Coppin C."/>
            <person name="Sgro C.M."/>
            <person name="Karger A."/>
            <person name="Cain J.W."/>
            <person name="Weber J.A."/>
            <person name="Santpere G."/>
            <person name="Kirschner M.W."/>
            <person name="Hoffmann A.A."/>
            <person name="Oakeshott J.G."/>
            <person name="Zhang G."/>
        </authorList>
    </citation>
    <scope>NUCLEOTIDE SEQUENCE</scope>
    <source>
        <strain evidence="2">BGI-SZ-2011g</strain>
    </source>
</reference>
<evidence type="ECO:0000313" key="2">
    <source>
        <dbReference type="EMBL" id="KAH8386619.1"/>
    </source>
</evidence>
<feature type="non-terminal residue" evidence="2">
    <location>
        <position position="84"/>
    </location>
</feature>
<dbReference type="Proteomes" id="UP001200034">
    <property type="component" value="Unassembled WGS sequence"/>
</dbReference>
<proteinExistence type="predicted"/>
<keyword evidence="1" id="KW-0732">Signal</keyword>
<gene>
    <name evidence="2" type="ORF">KR093_001594</name>
</gene>
<feature type="non-terminal residue" evidence="2">
    <location>
        <position position="1"/>
    </location>
</feature>
<feature type="signal peptide" evidence="1">
    <location>
        <begin position="1"/>
        <end position="31"/>
    </location>
</feature>
<sequence length="84" mass="9418">LKMQACNGGGYGLKLFVLCLFLGLLLQSNCARVIYFKDESNNQSVASNGSSKSEVEVGMLLAVQRTHCRHGYMHDHRNRCRRVS</sequence>
<name>A0AAD4K9J2_9MUSC</name>
<evidence type="ECO:0000256" key="1">
    <source>
        <dbReference type="SAM" id="SignalP"/>
    </source>
</evidence>
<comment type="caution">
    <text evidence="2">The sequence shown here is derived from an EMBL/GenBank/DDBJ whole genome shotgun (WGS) entry which is preliminary data.</text>
</comment>
<feature type="chain" id="PRO_5042253010" evidence="1">
    <location>
        <begin position="32"/>
        <end position="84"/>
    </location>
</feature>
<organism evidence="2 3">
    <name type="scientific">Drosophila rubida</name>
    <dbReference type="NCBI Taxonomy" id="30044"/>
    <lineage>
        <taxon>Eukaryota</taxon>
        <taxon>Metazoa</taxon>
        <taxon>Ecdysozoa</taxon>
        <taxon>Arthropoda</taxon>
        <taxon>Hexapoda</taxon>
        <taxon>Insecta</taxon>
        <taxon>Pterygota</taxon>
        <taxon>Neoptera</taxon>
        <taxon>Endopterygota</taxon>
        <taxon>Diptera</taxon>
        <taxon>Brachycera</taxon>
        <taxon>Muscomorpha</taxon>
        <taxon>Ephydroidea</taxon>
        <taxon>Drosophilidae</taxon>
        <taxon>Drosophila</taxon>
    </lineage>
</organism>
<dbReference type="EMBL" id="JAJJHW010000095">
    <property type="protein sequence ID" value="KAH8386619.1"/>
    <property type="molecule type" value="Genomic_DNA"/>
</dbReference>